<proteinExistence type="predicted"/>
<dbReference type="EMBL" id="FJOG01000004">
    <property type="protein sequence ID" value="CZR53696.1"/>
    <property type="molecule type" value="Genomic_DNA"/>
</dbReference>
<dbReference type="STRING" id="576137.A0A1L7WLR0"/>
<evidence type="ECO:0000256" key="1">
    <source>
        <dbReference type="SAM" id="MobiDB-lite"/>
    </source>
</evidence>
<feature type="compositionally biased region" description="Low complexity" evidence="1">
    <location>
        <begin position="7"/>
        <end position="22"/>
    </location>
</feature>
<feature type="region of interest" description="Disordered" evidence="1">
    <location>
        <begin position="124"/>
        <end position="183"/>
    </location>
</feature>
<evidence type="ECO:0000313" key="3">
    <source>
        <dbReference type="Proteomes" id="UP000184330"/>
    </source>
</evidence>
<keyword evidence="3" id="KW-1185">Reference proteome</keyword>
<organism evidence="2 3">
    <name type="scientific">Phialocephala subalpina</name>
    <dbReference type="NCBI Taxonomy" id="576137"/>
    <lineage>
        <taxon>Eukaryota</taxon>
        <taxon>Fungi</taxon>
        <taxon>Dikarya</taxon>
        <taxon>Ascomycota</taxon>
        <taxon>Pezizomycotina</taxon>
        <taxon>Leotiomycetes</taxon>
        <taxon>Helotiales</taxon>
        <taxon>Mollisiaceae</taxon>
        <taxon>Phialocephala</taxon>
        <taxon>Phialocephala fortinii species complex</taxon>
    </lineage>
</organism>
<gene>
    <name evidence="2" type="ORF">PAC_03576</name>
</gene>
<sequence length="202" mass="21338">MPPKTVATAGAAAEGAASHNGAPVSLTSRETEMLAHVLAMMGGPPQIDYQVLANRLGIKLGRNCRAAVKKLFEKVQGTMEDVEDDEEEADTEDTPAPVKKGGKVTVKKVKATPAKKIVGKSIGPKKVVTESSNAKNVPAANKGKGKKKIKKEEDVIKTPSDEDMKEADDAESSLSELEDIDSDEADLLNSLSYSLYSTSGPS</sequence>
<feature type="compositionally biased region" description="Acidic residues" evidence="1">
    <location>
        <begin position="163"/>
        <end position="183"/>
    </location>
</feature>
<dbReference type="Proteomes" id="UP000184330">
    <property type="component" value="Unassembled WGS sequence"/>
</dbReference>
<accession>A0A1L7WLR0</accession>
<feature type="region of interest" description="Disordered" evidence="1">
    <location>
        <begin position="78"/>
        <end position="102"/>
    </location>
</feature>
<feature type="compositionally biased region" description="Acidic residues" evidence="1">
    <location>
        <begin position="80"/>
        <end position="93"/>
    </location>
</feature>
<protein>
    <submittedName>
        <fullName evidence="2">Uncharacterized protein</fullName>
    </submittedName>
</protein>
<evidence type="ECO:0000313" key="2">
    <source>
        <dbReference type="EMBL" id="CZR53696.1"/>
    </source>
</evidence>
<dbReference type="AlphaFoldDB" id="A0A1L7WLR0"/>
<name>A0A1L7WLR0_9HELO</name>
<dbReference type="OrthoDB" id="3565042at2759"/>
<reference evidence="2 3" key="1">
    <citation type="submission" date="2016-03" db="EMBL/GenBank/DDBJ databases">
        <authorList>
            <person name="Ploux O."/>
        </authorList>
    </citation>
    <scope>NUCLEOTIDE SEQUENCE [LARGE SCALE GENOMIC DNA]</scope>
    <source>
        <strain evidence="2 3">UAMH 11012</strain>
    </source>
</reference>
<feature type="compositionally biased region" description="Basic and acidic residues" evidence="1">
    <location>
        <begin position="150"/>
        <end position="162"/>
    </location>
</feature>
<feature type="region of interest" description="Disordered" evidence="1">
    <location>
        <begin position="1"/>
        <end position="24"/>
    </location>
</feature>